<gene>
    <name evidence="1" type="ORF">SAMN00017477_1466</name>
</gene>
<reference evidence="2" key="1">
    <citation type="submission" date="2017-04" db="EMBL/GenBank/DDBJ databases">
        <authorList>
            <person name="Varghese N."/>
            <person name="Submissions S."/>
        </authorList>
    </citation>
    <scope>NUCLEOTIDE SEQUENCE [LARGE SCALE GENOMIC DNA]</scope>
    <source>
        <strain evidence="2">DSM 20463</strain>
    </source>
</reference>
<keyword evidence="2" id="KW-1185">Reference proteome</keyword>
<dbReference type="OrthoDB" id="1069985at2"/>
<dbReference type="RefSeq" id="WP_084230998.1">
    <property type="nucleotide sequence ID" value="NZ_FWWR01000009.1"/>
</dbReference>
<dbReference type="AlphaFoldDB" id="A0A1W1V700"/>
<protein>
    <submittedName>
        <fullName evidence="1">Uncharacterized protein</fullName>
    </submittedName>
</protein>
<sequence length="136" mass="15204">MATGVIKVFAYHMMIIGIVAAVTNGVPVSTSINNDGRNALDSYENKSHRVLIHASLVASERYLKGVSGNIWSEKELKVLFDSDSMKYLEFSAFMVDYYSERGDFKKAEEIAEESVSKPVLSSELQRQVLIGEVLFF</sequence>
<proteinExistence type="predicted"/>
<dbReference type="Proteomes" id="UP000192368">
    <property type="component" value="Unassembled WGS sequence"/>
</dbReference>
<evidence type="ECO:0000313" key="2">
    <source>
        <dbReference type="Proteomes" id="UP000192368"/>
    </source>
</evidence>
<name>A0A1W1V700_PEPAS</name>
<evidence type="ECO:0000313" key="1">
    <source>
        <dbReference type="EMBL" id="SMB88801.1"/>
    </source>
</evidence>
<dbReference type="EMBL" id="FWWR01000009">
    <property type="protein sequence ID" value="SMB88801.1"/>
    <property type="molecule type" value="Genomic_DNA"/>
</dbReference>
<accession>A0A1W1V700</accession>
<dbReference type="STRING" id="573058.SAMN00017477_1466"/>
<organism evidence="1 2">
    <name type="scientific">Peptoniphilus asaccharolyticus DSM 20463</name>
    <dbReference type="NCBI Taxonomy" id="573058"/>
    <lineage>
        <taxon>Bacteria</taxon>
        <taxon>Bacillati</taxon>
        <taxon>Bacillota</taxon>
        <taxon>Tissierellia</taxon>
        <taxon>Tissierellales</taxon>
        <taxon>Peptoniphilaceae</taxon>
        <taxon>Peptoniphilus</taxon>
    </lineage>
</organism>